<accession>A0AAE1HIU2</accession>
<comment type="subcellular location">
    <subcellularLocation>
        <location evidence="1">Secreted</location>
    </subcellularLocation>
</comment>
<dbReference type="GO" id="GO:0016042">
    <property type="term" value="P:lipid catabolic process"/>
    <property type="evidence" value="ECO:0007669"/>
    <property type="project" value="TreeGrafter"/>
</dbReference>
<dbReference type="PANTHER" id="PTHR11610">
    <property type="entry name" value="LIPASE"/>
    <property type="match status" value="1"/>
</dbReference>
<dbReference type="Gene3D" id="3.40.50.1820">
    <property type="entry name" value="alpha/beta hydrolase"/>
    <property type="match status" value="1"/>
</dbReference>
<evidence type="ECO:0000256" key="1">
    <source>
        <dbReference type="ARBA" id="ARBA00004613"/>
    </source>
</evidence>
<keyword evidence="7" id="KW-1185">Reference proteome</keyword>
<evidence type="ECO:0000256" key="3">
    <source>
        <dbReference type="ARBA" id="ARBA00022525"/>
    </source>
</evidence>
<evidence type="ECO:0000313" key="6">
    <source>
        <dbReference type="EMBL" id="KAK3921938.1"/>
    </source>
</evidence>
<dbReference type="PANTHER" id="PTHR11610:SF173">
    <property type="entry name" value="LIPASE DOMAIN-CONTAINING PROTEIN-RELATED"/>
    <property type="match status" value="1"/>
</dbReference>
<gene>
    <name evidence="6" type="ORF">KUF71_011114</name>
</gene>
<feature type="domain" description="Lipase" evidence="5">
    <location>
        <begin position="1"/>
        <end position="93"/>
    </location>
</feature>
<dbReference type="Pfam" id="PF00151">
    <property type="entry name" value="Lipase"/>
    <property type="match status" value="1"/>
</dbReference>
<keyword evidence="3" id="KW-0964">Secreted</keyword>
<organism evidence="6 7">
    <name type="scientific">Frankliniella fusca</name>
    <dbReference type="NCBI Taxonomy" id="407009"/>
    <lineage>
        <taxon>Eukaryota</taxon>
        <taxon>Metazoa</taxon>
        <taxon>Ecdysozoa</taxon>
        <taxon>Arthropoda</taxon>
        <taxon>Hexapoda</taxon>
        <taxon>Insecta</taxon>
        <taxon>Pterygota</taxon>
        <taxon>Neoptera</taxon>
        <taxon>Paraneoptera</taxon>
        <taxon>Thysanoptera</taxon>
        <taxon>Terebrantia</taxon>
        <taxon>Thripoidea</taxon>
        <taxon>Thripidae</taxon>
        <taxon>Frankliniella</taxon>
    </lineage>
</organism>
<dbReference type="EMBL" id="JAHWGI010001056">
    <property type="protein sequence ID" value="KAK3921938.1"/>
    <property type="molecule type" value="Genomic_DNA"/>
</dbReference>
<dbReference type="InterPro" id="IPR029058">
    <property type="entry name" value="AB_hydrolase_fold"/>
</dbReference>
<dbReference type="SUPFAM" id="SSF53474">
    <property type="entry name" value="alpha/beta-Hydrolases"/>
    <property type="match status" value="1"/>
</dbReference>
<protein>
    <submittedName>
        <fullName evidence="6">Lipase member H</fullName>
    </submittedName>
</protein>
<evidence type="ECO:0000256" key="4">
    <source>
        <dbReference type="RuleBase" id="RU004262"/>
    </source>
</evidence>
<comment type="similarity">
    <text evidence="2 4">Belongs to the AB hydrolase superfamily. Lipase family.</text>
</comment>
<proteinExistence type="inferred from homology"/>
<feature type="non-terminal residue" evidence="6">
    <location>
        <position position="170"/>
    </location>
</feature>
<reference evidence="6" key="2">
    <citation type="journal article" date="2023" name="BMC Genomics">
        <title>Pest status, molecular evolution, and epigenetic factors derived from the genome assembly of Frankliniella fusca, a thysanopteran phytovirus vector.</title>
        <authorList>
            <person name="Catto M.A."/>
            <person name="Labadie P.E."/>
            <person name="Jacobson A.L."/>
            <person name="Kennedy G.G."/>
            <person name="Srinivasan R."/>
            <person name="Hunt B.G."/>
        </authorList>
    </citation>
    <scope>NUCLEOTIDE SEQUENCE</scope>
    <source>
        <strain evidence="6">PL_HMW_Pooled</strain>
    </source>
</reference>
<dbReference type="InterPro" id="IPR000734">
    <property type="entry name" value="TAG_lipase"/>
</dbReference>
<evidence type="ECO:0000256" key="2">
    <source>
        <dbReference type="ARBA" id="ARBA00010701"/>
    </source>
</evidence>
<dbReference type="GO" id="GO:0005615">
    <property type="term" value="C:extracellular space"/>
    <property type="evidence" value="ECO:0007669"/>
    <property type="project" value="TreeGrafter"/>
</dbReference>
<comment type="caution">
    <text evidence="6">The sequence shown here is derived from an EMBL/GenBank/DDBJ whole genome shotgun (WGS) entry which is preliminary data.</text>
</comment>
<name>A0AAE1HIU2_9NEOP</name>
<dbReference type="AlphaFoldDB" id="A0AAE1HIU2"/>
<reference evidence="6" key="1">
    <citation type="submission" date="2021-07" db="EMBL/GenBank/DDBJ databases">
        <authorList>
            <person name="Catto M.A."/>
            <person name="Jacobson A."/>
            <person name="Kennedy G."/>
            <person name="Labadie P."/>
            <person name="Hunt B.G."/>
            <person name="Srinivasan R."/>
        </authorList>
    </citation>
    <scope>NUCLEOTIDE SEQUENCE</scope>
    <source>
        <strain evidence="6">PL_HMW_Pooled</strain>
        <tissue evidence="6">Head</tissue>
    </source>
</reference>
<evidence type="ECO:0000259" key="5">
    <source>
        <dbReference type="Pfam" id="PF00151"/>
    </source>
</evidence>
<dbReference type="InterPro" id="IPR013818">
    <property type="entry name" value="Lipase"/>
</dbReference>
<sequence length="170" mass="18626">LDPAGPLFPRDPTRRLDKNDGVFVDVIHTCANVLGYKDAIGHVDFYPNGGTCFQPGCALLDLTRGTCSHNRAIDFMEESIRGGVFTAYPCKGTSTVPDFDRADESIVMGLNTPITSNGSYCLTTNNASPFALDPNKQKKVTAVHISGPDDQFKSRVYRTFMRRGVDSQMI</sequence>
<dbReference type="GO" id="GO:0016298">
    <property type="term" value="F:lipase activity"/>
    <property type="evidence" value="ECO:0007669"/>
    <property type="project" value="InterPro"/>
</dbReference>
<dbReference type="Proteomes" id="UP001219518">
    <property type="component" value="Unassembled WGS sequence"/>
</dbReference>
<evidence type="ECO:0000313" key="7">
    <source>
        <dbReference type="Proteomes" id="UP001219518"/>
    </source>
</evidence>